<evidence type="ECO:0000313" key="3">
    <source>
        <dbReference type="Proteomes" id="UP001519460"/>
    </source>
</evidence>
<feature type="region of interest" description="Disordered" evidence="1">
    <location>
        <begin position="42"/>
        <end position="62"/>
    </location>
</feature>
<proteinExistence type="predicted"/>
<protein>
    <recommendedName>
        <fullName evidence="4">Secreted protein</fullName>
    </recommendedName>
</protein>
<organism evidence="2 3">
    <name type="scientific">Batillaria attramentaria</name>
    <dbReference type="NCBI Taxonomy" id="370345"/>
    <lineage>
        <taxon>Eukaryota</taxon>
        <taxon>Metazoa</taxon>
        <taxon>Spiralia</taxon>
        <taxon>Lophotrochozoa</taxon>
        <taxon>Mollusca</taxon>
        <taxon>Gastropoda</taxon>
        <taxon>Caenogastropoda</taxon>
        <taxon>Sorbeoconcha</taxon>
        <taxon>Cerithioidea</taxon>
        <taxon>Batillariidae</taxon>
        <taxon>Batillaria</taxon>
    </lineage>
</organism>
<dbReference type="AlphaFoldDB" id="A0ABD0LCQ3"/>
<gene>
    <name evidence="2" type="ORF">BaRGS_00011383</name>
</gene>
<reference evidence="2 3" key="1">
    <citation type="journal article" date="2023" name="Sci. Data">
        <title>Genome assembly of the Korean intertidal mud-creeper Batillaria attramentaria.</title>
        <authorList>
            <person name="Patra A.K."/>
            <person name="Ho P.T."/>
            <person name="Jun S."/>
            <person name="Lee S.J."/>
            <person name="Kim Y."/>
            <person name="Won Y.J."/>
        </authorList>
    </citation>
    <scope>NUCLEOTIDE SEQUENCE [LARGE SCALE GENOMIC DNA]</scope>
    <source>
        <strain evidence="2">Wonlab-2016</strain>
    </source>
</reference>
<evidence type="ECO:0000313" key="2">
    <source>
        <dbReference type="EMBL" id="KAK7497339.1"/>
    </source>
</evidence>
<keyword evidence="3" id="KW-1185">Reference proteome</keyword>
<sequence length="82" mass="8995">MIATVTTACLTVCAAEDPSGVLLVEKLSLPEIKANVVCRARSRETDEQGSGTDVTQATKSRKNTRDFPTIRFQIENTVLRIE</sequence>
<dbReference type="EMBL" id="JACVVK020000059">
    <property type="protein sequence ID" value="KAK7497339.1"/>
    <property type="molecule type" value="Genomic_DNA"/>
</dbReference>
<accession>A0ABD0LCQ3</accession>
<feature type="compositionally biased region" description="Polar residues" evidence="1">
    <location>
        <begin position="48"/>
        <end position="58"/>
    </location>
</feature>
<comment type="caution">
    <text evidence="2">The sequence shown here is derived from an EMBL/GenBank/DDBJ whole genome shotgun (WGS) entry which is preliminary data.</text>
</comment>
<evidence type="ECO:0008006" key="4">
    <source>
        <dbReference type="Google" id="ProtNLM"/>
    </source>
</evidence>
<dbReference type="Proteomes" id="UP001519460">
    <property type="component" value="Unassembled WGS sequence"/>
</dbReference>
<name>A0ABD0LCQ3_9CAEN</name>
<evidence type="ECO:0000256" key="1">
    <source>
        <dbReference type="SAM" id="MobiDB-lite"/>
    </source>
</evidence>